<dbReference type="PROSITE" id="PS51375">
    <property type="entry name" value="PPR"/>
    <property type="match status" value="2"/>
</dbReference>
<evidence type="ECO:0000256" key="11">
    <source>
        <dbReference type="SAM" id="MobiDB-lite"/>
    </source>
</evidence>
<evidence type="ECO:0000256" key="4">
    <source>
        <dbReference type="ARBA" id="ARBA00022640"/>
    </source>
</evidence>
<protein>
    <recommendedName>
        <fullName evidence="9">Protein ORGANELLE TRANSCRIPT PROCESSING 51</fullName>
    </recommendedName>
</protein>
<dbReference type="Gene3D" id="3.10.28.10">
    <property type="entry name" value="Homing endonucleases"/>
    <property type="match status" value="2"/>
</dbReference>
<feature type="region of interest" description="Disordered" evidence="11">
    <location>
        <begin position="802"/>
        <end position="822"/>
    </location>
</feature>
<dbReference type="InterPro" id="IPR002885">
    <property type="entry name" value="PPR_rpt"/>
</dbReference>
<dbReference type="FunFam" id="3.10.28.10:FF:000005">
    <property type="entry name" value="Pentatricopeptide repeat-containing protein At2g15820, chloroplastic"/>
    <property type="match status" value="1"/>
</dbReference>
<evidence type="ECO:0000256" key="5">
    <source>
        <dbReference type="ARBA" id="ARBA00022664"/>
    </source>
</evidence>
<dbReference type="Gene3D" id="1.25.40.10">
    <property type="entry name" value="Tetratricopeptide repeat domain"/>
    <property type="match status" value="2"/>
</dbReference>
<feature type="compositionally biased region" description="Acidic residues" evidence="11">
    <location>
        <begin position="807"/>
        <end position="822"/>
    </location>
</feature>
<dbReference type="InterPro" id="IPR052500">
    <property type="entry name" value="Chloro/Mito_RNA_Process"/>
</dbReference>
<dbReference type="AlphaFoldDB" id="A0AAV1R7M1"/>
<evidence type="ECO:0000256" key="2">
    <source>
        <dbReference type="ARBA" id="ARBA00007626"/>
    </source>
</evidence>
<name>A0AAV1R7M1_9ROSI</name>
<evidence type="ECO:0000256" key="1">
    <source>
        <dbReference type="ARBA" id="ARBA00004229"/>
    </source>
</evidence>
<keyword evidence="3" id="KW-0150">Chloroplast</keyword>
<evidence type="ECO:0000259" key="12">
    <source>
        <dbReference type="Pfam" id="PF03161"/>
    </source>
</evidence>
<accession>A0AAV1R7M1</accession>
<dbReference type="GO" id="GO:0000373">
    <property type="term" value="P:Group II intron splicing"/>
    <property type="evidence" value="ECO:0007669"/>
    <property type="project" value="TreeGrafter"/>
</dbReference>
<dbReference type="GO" id="GO:0009507">
    <property type="term" value="C:chloroplast"/>
    <property type="evidence" value="ECO:0007669"/>
    <property type="project" value="UniProtKB-SubCell"/>
</dbReference>
<sequence>MLLHGVQDPSLVTFYHQNKPPLNPTVPILSSPMRTSLLSSSLSLLRSLSLSLRQQHSLHFPKPINASQKFHTISIPKCFSTSIEQLASHSQTEEIWDVDEAKRETFKFDDDGLGFSGAGGDRKHLDAPTLEVKELSELPEQWRRAKLAWLCKELPAHKPAAVLRILNGQRKWMRQEDATYVVVHCTRIRENETGFRVYKWMMQQHWYRFDFALATKLADYMGKERKFAKCREIFDDIINQGRVPSESTFHILVVAYLSTTVQGSLEEACSIYNRMIQLGGYRPRLSLHNSLFRALVSKPGVIAKHYLKQAEFIYHNLVTCGLEIQKNIYCGLIWLHSYQDTIDKERIASLREEMKQAGVEESKEAIVSILRACAKDGDVEEAERTWLKLVRLDEGLPSQAFVCRMEVFSKAREPMKSLETFREMQEVLSSYNVTTYHKIIEVLCKAEEVELAESLMQELVQSGMKPLTPSFVAIMDMYLNLNLHDKLEPTFSACLEKCRPNRSVYMIYLDSLVKVGNLDKAEDIFNHMRNNEVIGVNARSCNTILSGYLSYGYHVKAERIYDLMWQKKYDIESPLMEKLESVLSSSRNVVRKRISLKLSKEQREILVGLFLGGLQIESNGKKHMIQFEFNQNSITHSILRKHLHGQYHEWLHPSCKPSYDSDSDDIPYRFRTISHSCFDFYADQFWPRGQPQLPKLIHRWLSPQVLAYWYMYGGHRTSSGDIVLKLKGSVKGVGRVVKTLKSKSLDCRVKRKGKVFWIGFLGSVSTWFWKLVEPYIIDDLKDFLKAGDHTLENNVAELQDMNFDNGSDFDEEASEDSDRDSS</sequence>
<evidence type="ECO:0000256" key="9">
    <source>
        <dbReference type="ARBA" id="ARBA00077892"/>
    </source>
</evidence>
<dbReference type="PANTHER" id="PTHR47539:SF1">
    <property type="entry name" value="PENTATRICOPEPTIDE REPEAT-CONTAINING PROTEIN OTP51, CHLOROPLASTIC"/>
    <property type="match status" value="1"/>
</dbReference>
<keyword evidence="5" id="KW-0507">mRNA processing</keyword>
<keyword evidence="8" id="KW-0508">mRNA splicing</keyword>
<comment type="similarity">
    <text evidence="2">Belongs to the PPR family. P subfamily.</text>
</comment>
<comment type="caution">
    <text evidence="13">The sequence shown here is derived from an EMBL/GenBank/DDBJ whole genome shotgun (WGS) entry which is preliminary data.</text>
</comment>
<dbReference type="EMBL" id="CAWUPB010000913">
    <property type="protein sequence ID" value="CAK7329807.1"/>
    <property type="molecule type" value="Genomic_DNA"/>
</dbReference>
<keyword evidence="14" id="KW-1185">Reference proteome</keyword>
<proteinExistence type="inferred from homology"/>
<dbReference type="InterPro" id="IPR027434">
    <property type="entry name" value="Homing_endonucl"/>
</dbReference>
<feature type="domain" description="Homing endonuclease LAGLIDADG" evidence="12">
    <location>
        <begin position="603"/>
        <end position="768"/>
    </location>
</feature>
<evidence type="ECO:0000313" key="14">
    <source>
        <dbReference type="Proteomes" id="UP001314170"/>
    </source>
</evidence>
<dbReference type="GO" id="GO:0045292">
    <property type="term" value="P:mRNA cis splicing, via spliceosome"/>
    <property type="evidence" value="ECO:0007669"/>
    <property type="project" value="TreeGrafter"/>
</dbReference>
<evidence type="ECO:0000256" key="6">
    <source>
        <dbReference type="ARBA" id="ARBA00022737"/>
    </source>
</evidence>
<feature type="repeat" description="PPR" evidence="10">
    <location>
        <begin position="432"/>
        <end position="466"/>
    </location>
</feature>
<dbReference type="InterPro" id="IPR004860">
    <property type="entry name" value="LAGLIDADG_dom"/>
</dbReference>
<dbReference type="FunFam" id="1.25.40.10:FF:000296">
    <property type="entry name" value="Pentatricopeptide repeat-containing protein, chloroplastic"/>
    <property type="match status" value="1"/>
</dbReference>
<evidence type="ECO:0000256" key="3">
    <source>
        <dbReference type="ARBA" id="ARBA00022528"/>
    </source>
</evidence>
<keyword evidence="6" id="KW-0677">Repeat</keyword>
<gene>
    <name evidence="13" type="ORF">DCAF_LOCUS7570</name>
</gene>
<evidence type="ECO:0000256" key="8">
    <source>
        <dbReference type="ARBA" id="ARBA00023187"/>
    </source>
</evidence>
<dbReference type="PANTHER" id="PTHR47539">
    <property type="entry name" value="PENTATRICOPEPTIDE REPEAT-CONTAINING PROTEIN OTP51, CHLOROPLASTIC"/>
    <property type="match status" value="1"/>
</dbReference>
<dbReference type="SUPFAM" id="SSF55608">
    <property type="entry name" value="Homing endonucleases"/>
    <property type="match status" value="1"/>
</dbReference>
<dbReference type="GO" id="GO:0048564">
    <property type="term" value="P:photosystem I assembly"/>
    <property type="evidence" value="ECO:0007669"/>
    <property type="project" value="TreeGrafter"/>
</dbReference>
<dbReference type="Pfam" id="PF01535">
    <property type="entry name" value="PPR"/>
    <property type="match status" value="4"/>
</dbReference>
<dbReference type="Proteomes" id="UP001314170">
    <property type="component" value="Unassembled WGS sequence"/>
</dbReference>
<evidence type="ECO:0000313" key="13">
    <source>
        <dbReference type="EMBL" id="CAK7329807.1"/>
    </source>
</evidence>
<keyword evidence="4" id="KW-0934">Plastid</keyword>
<dbReference type="Pfam" id="PF03161">
    <property type="entry name" value="LAGLIDADG_2"/>
    <property type="match status" value="1"/>
</dbReference>
<comment type="subcellular location">
    <subcellularLocation>
        <location evidence="1">Plastid</location>
        <location evidence="1">Chloroplast</location>
    </subcellularLocation>
</comment>
<dbReference type="InterPro" id="IPR011990">
    <property type="entry name" value="TPR-like_helical_dom_sf"/>
</dbReference>
<reference evidence="13 14" key="1">
    <citation type="submission" date="2024-01" db="EMBL/GenBank/DDBJ databases">
        <authorList>
            <person name="Waweru B."/>
        </authorList>
    </citation>
    <scope>NUCLEOTIDE SEQUENCE [LARGE SCALE GENOMIC DNA]</scope>
</reference>
<feature type="repeat" description="PPR" evidence="10">
    <location>
        <begin position="501"/>
        <end position="535"/>
    </location>
</feature>
<dbReference type="NCBIfam" id="TIGR00756">
    <property type="entry name" value="PPR"/>
    <property type="match status" value="3"/>
</dbReference>
<keyword evidence="7" id="KW-0809">Transit peptide</keyword>
<evidence type="ECO:0000256" key="7">
    <source>
        <dbReference type="ARBA" id="ARBA00022946"/>
    </source>
</evidence>
<evidence type="ECO:0000256" key="10">
    <source>
        <dbReference type="PROSITE-ProRule" id="PRU00708"/>
    </source>
</evidence>
<organism evidence="13 14">
    <name type="scientific">Dovyalis caffra</name>
    <dbReference type="NCBI Taxonomy" id="77055"/>
    <lineage>
        <taxon>Eukaryota</taxon>
        <taxon>Viridiplantae</taxon>
        <taxon>Streptophyta</taxon>
        <taxon>Embryophyta</taxon>
        <taxon>Tracheophyta</taxon>
        <taxon>Spermatophyta</taxon>
        <taxon>Magnoliopsida</taxon>
        <taxon>eudicotyledons</taxon>
        <taxon>Gunneridae</taxon>
        <taxon>Pentapetalae</taxon>
        <taxon>rosids</taxon>
        <taxon>fabids</taxon>
        <taxon>Malpighiales</taxon>
        <taxon>Salicaceae</taxon>
        <taxon>Flacourtieae</taxon>
        <taxon>Dovyalis</taxon>
    </lineage>
</organism>
<dbReference type="GO" id="GO:0004519">
    <property type="term" value="F:endonuclease activity"/>
    <property type="evidence" value="ECO:0007669"/>
    <property type="project" value="InterPro"/>
</dbReference>